<proteinExistence type="predicted"/>
<evidence type="ECO:0000313" key="1">
    <source>
        <dbReference type="EMBL" id="PQQ01645.1"/>
    </source>
</evidence>
<name>A0A314Y194_PRUYE</name>
<dbReference type="Proteomes" id="UP000250321">
    <property type="component" value="Unassembled WGS sequence"/>
</dbReference>
<keyword evidence="2" id="KW-1185">Reference proteome</keyword>
<comment type="caution">
    <text evidence="1">The sequence shown here is derived from an EMBL/GenBank/DDBJ whole genome shotgun (WGS) entry which is preliminary data.</text>
</comment>
<sequence>MLPAVRQVSKWARLVWLRCRAGGWALVGLRQGMWSQEASGQYWLQHILVLSRLQHSLAPLCIFVSVVAGPFSFVRSWLEFRLRQGLSEISWGLSESREGFGIQFVVIFRELGAEFSLLEKLGIGAGSVEPGWFCSWASKAGWAREGGCLEINGAERQVSLEENLEVVRPSEGRLLERSCGSSFGFLRGGLGALGLGYGCKEVVPINFCSTLAERQGLIGNILRPPLPLQN</sequence>
<gene>
    <name evidence="1" type="ORF">Pyn_33245</name>
</gene>
<evidence type="ECO:0000313" key="2">
    <source>
        <dbReference type="Proteomes" id="UP000250321"/>
    </source>
</evidence>
<dbReference type="EMBL" id="PJQY01001545">
    <property type="protein sequence ID" value="PQQ01645.1"/>
    <property type="molecule type" value="Genomic_DNA"/>
</dbReference>
<accession>A0A314Y194</accession>
<protein>
    <submittedName>
        <fullName evidence="1">Uncharacterized protein</fullName>
    </submittedName>
</protein>
<organism evidence="1 2">
    <name type="scientific">Prunus yedoensis var. nudiflora</name>
    <dbReference type="NCBI Taxonomy" id="2094558"/>
    <lineage>
        <taxon>Eukaryota</taxon>
        <taxon>Viridiplantae</taxon>
        <taxon>Streptophyta</taxon>
        <taxon>Embryophyta</taxon>
        <taxon>Tracheophyta</taxon>
        <taxon>Spermatophyta</taxon>
        <taxon>Magnoliopsida</taxon>
        <taxon>eudicotyledons</taxon>
        <taxon>Gunneridae</taxon>
        <taxon>Pentapetalae</taxon>
        <taxon>rosids</taxon>
        <taxon>fabids</taxon>
        <taxon>Rosales</taxon>
        <taxon>Rosaceae</taxon>
        <taxon>Amygdaloideae</taxon>
        <taxon>Amygdaleae</taxon>
        <taxon>Prunus</taxon>
    </lineage>
</organism>
<reference evidence="1 2" key="1">
    <citation type="submission" date="2018-02" db="EMBL/GenBank/DDBJ databases">
        <title>Draft genome of wild Prunus yedoensis var. nudiflora.</title>
        <authorList>
            <person name="Baek S."/>
            <person name="Kim J.-H."/>
            <person name="Choi K."/>
            <person name="Kim G.-B."/>
            <person name="Cho A."/>
            <person name="Jang H."/>
            <person name="Shin C.-H."/>
            <person name="Yu H.-J."/>
            <person name="Mun J.-H."/>
        </authorList>
    </citation>
    <scope>NUCLEOTIDE SEQUENCE [LARGE SCALE GENOMIC DNA]</scope>
    <source>
        <strain evidence="2">cv. Jeju island</strain>
        <tissue evidence="1">Leaf</tissue>
    </source>
</reference>
<dbReference type="AlphaFoldDB" id="A0A314Y194"/>